<keyword evidence="9" id="KW-0028">Amino-acid biosynthesis</keyword>
<name>A0A117M3N1_9FIRM</name>
<comment type="catalytic activity">
    <reaction evidence="8">
        <text>L-aspartate + L-glutamine + ATP + H2O = L-asparagine + L-glutamate + AMP + diphosphate + H(+)</text>
        <dbReference type="Rhea" id="RHEA:12228"/>
        <dbReference type="ChEBI" id="CHEBI:15377"/>
        <dbReference type="ChEBI" id="CHEBI:15378"/>
        <dbReference type="ChEBI" id="CHEBI:29985"/>
        <dbReference type="ChEBI" id="CHEBI:29991"/>
        <dbReference type="ChEBI" id="CHEBI:30616"/>
        <dbReference type="ChEBI" id="CHEBI:33019"/>
        <dbReference type="ChEBI" id="CHEBI:58048"/>
        <dbReference type="ChEBI" id="CHEBI:58359"/>
        <dbReference type="ChEBI" id="CHEBI:456215"/>
        <dbReference type="EC" id="6.3.5.4"/>
    </reaction>
</comment>
<dbReference type="Proteomes" id="UP000054705">
    <property type="component" value="Unassembled WGS sequence"/>
</dbReference>
<evidence type="ECO:0000256" key="10">
    <source>
        <dbReference type="PIRSR" id="PIRSR001589-2"/>
    </source>
</evidence>
<dbReference type="GO" id="GO:0004066">
    <property type="term" value="F:asparagine synthase (glutamine-hydrolyzing) activity"/>
    <property type="evidence" value="ECO:0007669"/>
    <property type="project" value="UniProtKB-EC"/>
</dbReference>
<feature type="binding site" evidence="10">
    <location>
        <position position="264"/>
    </location>
    <ligand>
        <name>ATP</name>
        <dbReference type="ChEBI" id="CHEBI:30616"/>
    </ligand>
</feature>
<dbReference type="NCBIfam" id="TIGR01536">
    <property type="entry name" value="asn_synth_AEB"/>
    <property type="match status" value="1"/>
</dbReference>
<evidence type="ECO:0000313" key="13">
    <source>
        <dbReference type="EMBL" id="KUK82539.1"/>
    </source>
</evidence>
<dbReference type="Pfam" id="PF00733">
    <property type="entry name" value="Asn_synthase"/>
    <property type="match status" value="1"/>
</dbReference>
<dbReference type="EC" id="6.3.5.4" evidence="3"/>
<dbReference type="PROSITE" id="PS51278">
    <property type="entry name" value="GATASE_TYPE_2"/>
    <property type="match status" value="1"/>
</dbReference>
<dbReference type="SUPFAM" id="SSF52402">
    <property type="entry name" value="Adenine nucleotide alpha hydrolases-like"/>
    <property type="match status" value="1"/>
</dbReference>
<dbReference type="EMBL" id="LGGS01000084">
    <property type="protein sequence ID" value="KUK82539.1"/>
    <property type="molecule type" value="Genomic_DNA"/>
</dbReference>
<evidence type="ECO:0000256" key="2">
    <source>
        <dbReference type="ARBA" id="ARBA00005752"/>
    </source>
</evidence>
<keyword evidence="6 9" id="KW-0061">Asparagine biosynthesis</keyword>
<proteinExistence type="inferred from homology"/>
<feature type="site" description="Important for beta-aspartyl-AMP intermediate formation" evidence="11">
    <location>
        <position position="380"/>
    </location>
</feature>
<dbReference type="PATRIC" id="fig|110500.4.peg.684"/>
<gene>
    <name evidence="13" type="ORF">XD97_0410</name>
</gene>
<dbReference type="InterPro" id="IPR017932">
    <property type="entry name" value="GATase_2_dom"/>
</dbReference>
<organism evidence="13 14">
    <name type="scientific">Pelotomaculum thermopropionicum</name>
    <dbReference type="NCBI Taxonomy" id="110500"/>
    <lineage>
        <taxon>Bacteria</taxon>
        <taxon>Bacillati</taxon>
        <taxon>Bacillota</taxon>
        <taxon>Clostridia</taxon>
        <taxon>Eubacteriales</taxon>
        <taxon>Desulfotomaculaceae</taxon>
        <taxon>Pelotomaculum</taxon>
    </lineage>
</organism>
<feature type="binding site" evidence="10">
    <location>
        <position position="103"/>
    </location>
    <ligand>
        <name>L-glutamine</name>
        <dbReference type="ChEBI" id="CHEBI:58359"/>
    </ligand>
</feature>
<dbReference type="InterPro" id="IPR001962">
    <property type="entry name" value="Asn_synthase"/>
</dbReference>
<keyword evidence="5 10" id="KW-0067">ATP-binding</keyword>
<dbReference type="CDD" id="cd00712">
    <property type="entry name" value="AsnB"/>
    <property type="match status" value="1"/>
</dbReference>
<evidence type="ECO:0000256" key="1">
    <source>
        <dbReference type="ARBA" id="ARBA00005187"/>
    </source>
</evidence>
<dbReference type="PIRSF" id="PIRSF001589">
    <property type="entry name" value="Asn_synthetase_glu-h"/>
    <property type="match status" value="1"/>
</dbReference>
<comment type="pathway">
    <text evidence="1">Amino-acid biosynthesis; L-asparagine biosynthesis; L-asparagine from L-aspartate (L-Gln route): step 1/1.</text>
</comment>
<feature type="binding site" evidence="10">
    <location>
        <begin position="378"/>
        <end position="379"/>
    </location>
    <ligand>
        <name>ATP</name>
        <dbReference type="ChEBI" id="CHEBI:30616"/>
    </ligand>
</feature>
<feature type="binding site" evidence="10">
    <location>
        <position position="295"/>
    </location>
    <ligand>
        <name>ATP</name>
        <dbReference type="ChEBI" id="CHEBI:30616"/>
    </ligand>
</feature>
<dbReference type="GO" id="GO:0006529">
    <property type="term" value="P:asparagine biosynthetic process"/>
    <property type="evidence" value="ECO:0007669"/>
    <property type="project" value="UniProtKB-KW"/>
</dbReference>
<comment type="similarity">
    <text evidence="2">Belongs to the asparagine synthetase family.</text>
</comment>
<evidence type="ECO:0000256" key="11">
    <source>
        <dbReference type="PIRSR" id="PIRSR001589-3"/>
    </source>
</evidence>
<evidence type="ECO:0000259" key="12">
    <source>
        <dbReference type="PROSITE" id="PS51278"/>
    </source>
</evidence>
<protein>
    <recommendedName>
        <fullName evidence="3">asparagine synthase (glutamine-hydrolyzing)</fullName>
        <ecNumber evidence="3">6.3.5.4</ecNumber>
    </recommendedName>
</protein>
<dbReference type="CDD" id="cd01991">
    <property type="entry name" value="Asn_synthase_B_C"/>
    <property type="match status" value="1"/>
</dbReference>
<dbReference type="InterPro" id="IPR051786">
    <property type="entry name" value="ASN_synthetase/amidase"/>
</dbReference>
<keyword evidence="7 9" id="KW-0315">Glutamine amidotransferase</keyword>
<dbReference type="SUPFAM" id="SSF56235">
    <property type="entry name" value="N-terminal nucleophile aminohydrolases (Ntn hydrolases)"/>
    <property type="match status" value="1"/>
</dbReference>
<evidence type="ECO:0000256" key="5">
    <source>
        <dbReference type="ARBA" id="ARBA00022840"/>
    </source>
</evidence>
<keyword evidence="4 10" id="KW-0547">Nucleotide-binding</keyword>
<sequence length="616" mass="70479">MCGITGWIDWETDLTQSRAILEAMVGSLAHRGPDASGLWLSSRAALGHRRLVVIDPEGGRQPMTRRCGEFKYTIIYNGELYNTLELRQELEMRGHTFFSRHSDTEVLLVSYMEWGASCLDRLNGIYAFAVWSEAEQSLFLARDRLGVKPLFYAIKGTSFIFGSELKALLAHPKIRPEVNTEGLAEIFVMGPSRTPGHGIYRGVAELKPGHCLLYNRESIRLRRYWNMESRPHTDDFNTTVDKVREFFLDTVKRQLASDVPVCTLLSGGLDSSAITAVVAGAFRQNRQGTLRTYSVNYQDNNHYFQPDQFQPSSDAPWVQRVSNFFGTSHRVIEIDNDKLVEALTPAVLANDLPGMADIDASLLLFCREIKKDATVALSGESADEVFGGYPWFHNPQDIAGATFPWIRVVRERAKLLSPELAARIRPENYVTEQYREALAEVPRLAGEAPLDARMREMFYLNLTRFMQMLLDRKDRMSMAAGLEVRVPFCDHRLVDYVWNIPWTMKKCDHMAKGILRRALSGVLPEDVLKRRKSPYPKIHNPAYLDAVCKWVLRILDDKKSPILPLINVQAVRDAALTKNRLFDRPWFSQLMGDAQWFAYLIQVDTWLRHYRVQVRL</sequence>
<dbReference type="Gene3D" id="3.40.50.620">
    <property type="entry name" value="HUPs"/>
    <property type="match status" value="1"/>
</dbReference>
<reference evidence="14" key="1">
    <citation type="journal article" date="2015" name="MBio">
        <title>Genome-Resolved Metagenomic Analysis Reveals Roles for Candidate Phyla and Other Microbial Community Members in Biogeochemical Transformations in Oil Reservoirs.</title>
        <authorList>
            <person name="Hu P."/>
            <person name="Tom L."/>
            <person name="Singh A."/>
            <person name="Thomas B.C."/>
            <person name="Baker B.J."/>
            <person name="Piceno Y.M."/>
            <person name="Andersen G.L."/>
            <person name="Banfield J.F."/>
        </authorList>
    </citation>
    <scope>NUCLEOTIDE SEQUENCE [LARGE SCALE GENOMIC DNA]</scope>
</reference>
<dbReference type="GO" id="GO:0005829">
    <property type="term" value="C:cytosol"/>
    <property type="evidence" value="ECO:0007669"/>
    <property type="project" value="TreeGrafter"/>
</dbReference>
<dbReference type="Pfam" id="PF13537">
    <property type="entry name" value="GATase_7"/>
    <property type="match status" value="1"/>
</dbReference>
<dbReference type="InterPro" id="IPR006426">
    <property type="entry name" value="Asn_synth_AEB"/>
</dbReference>
<dbReference type="Gene3D" id="3.60.20.10">
    <property type="entry name" value="Glutamine Phosphoribosylpyrophosphate, subunit 1, domain 1"/>
    <property type="match status" value="1"/>
</dbReference>
<dbReference type="PANTHER" id="PTHR43284:SF1">
    <property type="entry name" value="ASPARAGINE SYNTHETASE"/>
    <property type="match status" value="1"/>
</dbReference>
<evidence type="ECO:0000256" key="8">
    <source>
        <dbReference type="ARBA" id="ARBA00048741"/>
    </source>
</evidence>
<dbReference type="InterPro" id="IPR014729">
    <property type="entry name" value="Rossmann-like_a/b/a_fold"/>
</dbReference>
<dbReference type="PANTHER" id="PTHR43284">
    <property type="entry name" value="ASPARAGINE SYNTHETASE (GLUTAMINE-HYDROLYZING)"/>
    <property type="match status" value="1"/>
</dbReference>
<evidence type="ECO:0000256" key="6">
    <source>
        <dbReference type="ARBA" id="ARBA00022888"/>
    </source>
</evidence>
<feature type="active site" description="For GATase activity" evidence="9">
    <location>
        <position position="2"/>
    </location>
</feature>
<evidence type="ECO:0000313" key="14">
    <source>
        <dbReference type="Proteomes" id="UP000054705"/>
    </source>
</evidence>
<dbReference type="GO" id="GO:0005524">
    <property type="term" value="F:ATP binding"/>
    <property type="evidence" value="ECO:0007669"/>
    <property type="project" value="UniProtKB-KW"/>
</dbReference>
<comment type="caution">
    <text evidence="13">The sequence shown here is derived from an EMBL/GenBank/DDBJ whole genome shotgun (WGS) entry which is preliminary data.</text>
</comment>
<evidence type="ECO:0000256" key="7">
    <source>
        <dbReference type="ARBA" id="ARBA00022962"/>
    </source>
</evidence>
<dbReference type="AlphaFoldDB" id="A0A117M3N1"/>
<dbReference type="InterPro" id="IPR029055">
    <property type="entry name" value="Ntn_hydrolases_N"/>
</dbReference>
<evidence type="ECO:0000256" key="9">
    <source>
        <dbReference type="PIRSR" id="PIRSR001589-1"/>
    </source>
</evidence>
<evidence type="ECO:0000256" key="3">
    <source>
        <dbReference type="ARBA" id="ARBA00012737"/>
    </source>
</evidence>
<evidence type="ECO:0000256" key="4">
    <source>
        <dbReference type="ARBA" id="ARBA00022741"/>
    </source>
</evidence>
<dbReference type="InterPro" id="IPR033738">
    <property type="entry name" value="AsnB_N"/>
</dbReference>
<feature type="domain" description="Glutamine amidotransferase type-2" evidence="12">
    <location>
        <begin position="2"/>
        <end position="217"/>
    </location>
</feature>
<accession>A0A117M3N1</accession>